<dbReference type="Proteomes" id="UP000243459">
    <property type="component" value="Chromosome 4"/>
</dbReference>
<keyword evidence="3" id="KW-1185">Reference proteome</keyword>
<feature type="compositionally biased region" description="Basic and acidic residues" evidence="1">
    <location>
        <begin position="91"/>
        <end position="102"/>
    </location>
</feature>
<accession>A0A5P1F369</accession>
<evidence type="ECO:0000256" key="1">
    <source>
        <dbReference type="SAM" id="MobiDB-lite"/>
    </source>
</evidence>
<protein>
    <submittedName>
        <fullName evidence="2">Uncharacterized protein</fullName>
    </submittedName>
</protein>
<evidence type="ECO:0000313" key="3">
    <source>
        <dbReference type="Proteomes" id="UP000243459"/>
    </source>
</evidence>
<sequence>MTIRASLITNGTTNDLRHLPQRKTLSRIISRGRSKLRSSRDDELQGMTSFEGGVGDGRSRRRDSRDDELRGTSERPASRENSENPSPRINLESDLKEEREESLFGVRSEGGG</sequence>
<dbReference type="AlphaFoldDB" id="A0A5P1F369"/>
<feature type="compositionally biased region" description="Basic and acidic residues" evidence="1">
    <location>
        <begin position="63"/>
        <end position="82"/>
    </location>
</feature>
<dbReference type="EMBL" id="CM007384">
    <property type="protein sequence ID" value="ONK72602.1"/>
    <property type="molecule type" value="Genomic_DNA"/>
</dbReference>
<dbReference type="Gramene" id="ONK72602">
    <property type="protein sequence ID" value="ONK72602"/>
    <property type="gene ID" value="A4U43_C04F21110"/>
</dbReference>
<feature type="compositionally biased region" description="Basic residues" evidence="1">
    <location>
        <begin position="19"/>
        <end position="37"/>
    </location>
</feature>
<organism evidence="2 3">
    <name type="scientific">Asparagus officinalis</name>
    <name type="common">Garden asparagus</name>
    <dbReference type="NCBI Taxonomy" id="4686"/>
    <lineage>
        <taxon>Eukaryota</taxon>
        <taxon>Viridiplantae</taxon>
        <taxon>Streptophyta</taxon>
        <taxon>Embryophyta</taxon>
        <taxon>Tracheophyta</taxon>
        <taxon>Spermatophyta</taxon>
        <taxon>Magnoliopsida</taxon>
        <taxon>Liliopsida</taxon>
        <taxon>Asparagales</taxon>
        <taxon>Asparagaceae</taxon>
        <taxon>Asparagoideae</taxon>
        <taxon>Asparagus</taxon>
    </lineage>
</organism>
<evidence type="ECO:0000313" key="2">
    <source>
        <dbReference type="EMBL" id="ONK72602.1"/>
    </source>
</evidence>
<gene>
    <name evidence="2" type="ORF">A4U43_C04F21110</name>
</gene>
<name>A0A5P1F369_ASPOF</name>
<feature type="region of interest" description="Disordered" evidence="1">
    <location>
        <begin position="1"/>
        <end position="112"/>
    </location>
</feature>
<proteinExistence type="predicted"/>
<reference evidence="3" key="1">
    <citation type="journal article" date="2017" name="Nat. Commun.">
        <title>The asparagus genome sheds light on the origin and evolution of a young Y chromosome.</title>
        <authorList>
            <person name="Harkess A."/>
            <person name="Zhou J."/>
            <person name="Xu C."/>
            <person name="Bowers J.E."/>
            <person name="Van der Hulst R."/>
            <person name="Ayyampalayam S."/>
            <person name="Mercati F."/>
            <person name="Riccardi P."/>
            <person name="McKain M.R."/>
            <person name="Kakrana A."/>
            <person name="Tang H."/>
            <person name="Ray J."/>
            <person name="Groenendijk J."/>
            <person name="Arikit S."/>
            <person name="Mathioni S.M."/>
            <person name="Nakano M."/>
            <person name="Shan H."/>
            <person name="Telgmann-Rauber A."/>
            <person name="Kanno A."/>
            <person name="Yue Z."/>
            <person name="Chen H."/>
            <person name="Li W."/>
            <person name="Chen Y."/>
            <person name="Xu X."/>
            <person name="Zhang Y."/>
            <person name="Luo S."/>
            <person name="Chen H."/>
            <person name="Gao J."/>
            <person name="Mao Z."/>
            <person name="Pires J.C."/>
            <person name="Luo M."/>
            <person name="Kudrna D."/>
            <person name="Wing R.A."/>
            <person name="Meyers B.C."/>
            <person name="Yi K."/>
            <person name="Kong H."/>
            <person name="Lavrijsen P."/>
            <person name="Sunseri F."/>
            <person name="Falavigna A."/>
            <person name="Ye Y."/>
            <person name="Leebens-Mack J.H."/>
            <person name="Chen G."/>
        </authorList>
    </citation>
    <scope>NUCLEOTIDE SEQUENCE [LARGE SCALE GENOMIC DNA]</scope>
    <source>
        <strain evidence="3">cv. DH0086</strain>
    </source>
</reference>